<evidence type="ECO:0000313" key="1">
    <source>
        <dbReference type="EMBL" id="SHH73025.1"/>
    </source>
</evidence>
<sequence length="300" mass="35148">MSNHKIQIKTKNQTVLYELESSEMFPDYSSVLKEAITFNINLKGLCVVAENIDGVIWKETDLSNVSFYNCSMKNNVFYKCKGNVWITDCDLTNAKIKESDFTDIHIENTLMKKMSIRNSTISNPMLMSCNLEKTIFWKVIMPNAAFWDCNLSHVNFYECVIDFSQISNKNNHDNWYQDLTFLGGDISGSNFTTIKDLKQLLLWNIDLDNIEFFGNEEFTIVENKNSKVIYALNNDVVWWIPYPKDKNPSMIPFRHSLKEFYNEIQQEFPNTELYPSMEDFVVKDELITVCEYLKARSKYQ</sequence>
<dbReference type="STRING" id="1195760.SAMN05444281_1701"/>
<protein>
    <submittedName>
        <fullName evidence="1">Pentapeptide repeat-containing protein</fullName>
    </submittedName>
</protein>
<dbReference type="Proteomes" id="UP000184109">
    <property type="component" value="Unassembled WGS sequence"/>
</dbReference>
<dbReference type="Gene3D" id="2.160.20.80">
    <property type="entry name" value="E3 ubiquitin-protein ligase SopA"/>
    <property type="match status" value="1"/>
</dbReference>
<gene>
    <name evidence="1" type="ORF">SAMN05444281_1701</name>
</gene>
<organism evidence="1 2">
    <name type="scientific">Wenyingzhuangia marina</name>
    <dbReference type="NCBI Taxonomy" id="1195760"/>
    <lineage>
        <taxon>Bacteria</taxon>
        <taxon>Pseudomonadati</taxon>
        <taxon>Bacteroidota</taxon>
        <taxon>Flavobacteriia</taxon>
        <taxon>Flavobacteriales</taxon>
        <taxon>Flavobacteriaceae</taxon>
        <taxon>Wenyingzhuangia</taxon>
    </lineage>
</organism>
<name>A0A1M5VCT1_9FLAO</name>
<dbReference type="EMBL" id="FQXQ01000003">
    <property type="protein sequence ID" value="SHH73025.1"/>
    <property type="molecule type" value="Genomic_DNA"/>
</dbReference>
<evidence type="ECO:0000313" key="2">
    <source>
        <dbReference type="Proteomes" id="UP000184109"/>
    </source>
</evidence>
<keyword evidence="2" id="KW-1185">Reference proteome</keyword>
<dbReference type="OrthoDB" id="67652at2"/>
<dbReference type="RefSeq" id="WP_073120473.1">
    <property type="nucleotide sequence ID" value="NZ_BMEN01000003.1"/>
</dbReference>
<proteinExistence type="predicted"/>
<dbReference type="SUPFAM" id="SSF141571">
    <property type="entry name" value="Pentapeptide repeat-like"/>
    <property type="match status" value="1"/>
</dbReference>
<dbReference type="AlphaFoldDB" id="A0A1M5VCT1"/>
<reference evidence="2" key="1">
    <citation type="submission" date="2016-11" db="EMBL/GenBank/DDBJ databases">
        <authorList>
            <person name="Varghese N."/>
            <person name="Submissions S."/>
        </authorList>
    </citation>
    <scope>NUCLEOTIDE SEQUENCE [LARGE SCALE GENOMIC DNA]</scope>
    <source>
        <strain evidence="2">DSM 100572</strain>
    </source>
</reference>
<accession>A0A1M5VCT1</accession>